<dbReference type="RefSeq" id="WP_166851504.1">
    <property type="nucleotide sequence ID" value="NZ_JAAONY010000001.1"/>
</dbReference>
<organism evidence="1 2">
    <name type="scientific">Pseudoteredinibacter isoporae</name>
    <dbReference type="NCBI Taxonomy" id="570281"/>
    <lineage>
        <taxon>Bacteria</taxon>
        <taxon>Pseudomonadati</taxon>
        <taxon>Pseudomonadota</taxon>
        <taxon>Gammaproteobacteria</taxon>
        <taxon>Cellvibrionales</taxon>
        <taxon>Cellvibrionaceae</taxon>
        <taxon>Pseudoteredinibacter</taxon>
    </lineage>
</organism>
<dbReference type="SUPFAM" id="SSF160631">
    <property type="entry name" value="SMI1/KNR4-like"/>
    <property type="match status" value="1"/>
</dbReference>
<dbReference type="EMBL" id="JACHHT010000001">
    <property type="protein sequence ID" value="MBB6520352.1"/>
    <property type="molecule type" value="Genomic_DNA"/>
</dbReference>
<name>A0A7X0MWZ5_9GAMM</name>
<gene>
    <name evidence="1" type="ORF">HNR48_000630</name>
</gene>
<dbReference type="Gene3D" id="3.40.1580.10">
    <property type="entry name" value="SMI1/KNR4-like"/>
    <property type="match status" value="1"/>
</dbReference>
<evidence type="ECO:0000313" key="2">
    <source>
        <dbReference type="Proteomes" id="UP000528457"/>
    </source>
</evidence>
<dbReference type="Proteomes" id="UP000528457">
    <property type="component" value="Unassembled WGS sequence"/>
</dbReference>
<dbReference type="Pfam" id="PF14567">
    <property type="entry name" value="SUKH_5"/>
    <property type="match status" value="1"/>
</dbReference>
<dbReference type="InParanoid" id="A0A7X0MWZ5"/>
<reference evidence="1 2" key="1">
    <citation type="submission" date="2020-08" db="EMBL/GenBank/DDBJ databases">
        <title>Genomic Encyclopedia of Type Strains, Phase IV (KMG-IV): sequencing the most valuable type-strain genomes for metagenomic binning, comparative biology and taxonomic classification.</title>
        <authorList>
            <person name="Goeker M."/>
        </authorList>
    </citation>
    <scope>NUCLEOTIDE SEQUENCE [LARGE SCALE GENOMIC DNA]</scope>
    <source>
        <strain evidence="1 2">DSM 22368</strain>
    </source>
</reference>
<evidence type="ECO:0008006" key="3">
    <source>
        <dbReference type="Google" id="ProtNLM"/>
    </source>
</evidence>
<sequence>MALNEDFEEVLEALQEIAERVPVPLDLPEHDDLVDIEEAILLPIPPIYRDFLLHASDLIIGSLEPATAADPSSHSYLADMAPEAWQRGLSRELLPICPCPEGYYAVNQDDEIVLWHFDGNTEEAAESIWHWARDIWANS</sequence>
<proteinExistence type="predicted"/>
<keyword evidence="2" id="KW-1185">Reference proteome</keyword>
<dbReference type="InterPro" id="IPR037883">
    <property type="entry name" value="Knr4/Smi1-like_sf"/>
</dbReference>
<protein>
    <recommendedName>
        <fullName evidence="3">SMI1/KNR4 family protein</fullName>
    </recommendedName>
</protein>
<evidence type="ECO:0000313" key="1">
    <source>
        <dbReference type="EMBL" id="MBB6520352.1"/>
    </source>
</evidence>
<comment type="caution">
    <text evidence="1">The sequence shown here is derived from an EMBL/GenBank/DDBJ whole genome shotgun (WGS) entry which is preliminary data.</text>
</comment>
<accession>A0A7X0MWZ5</accession>
<dbReference type="AlphaFoldDB" id="A0A7X0MWZ5"/>